<dbReference type="SUPFAM" id="SSF53756">
    <property type="entry name" value="UDP-Glycosyltransferase/glycogen phosphorylase"/>
    <property type="match status" value="1"/>
</dbReference>
<comment type="caution">
    <text evidence="3">The sequence shown here is derived from an EMBL/GenBank/DDBJ whole genome shotgun (WGS) entry which is preliminary data.</text>
</comment>
<organism evidence="3 4">
    <name type="scientific">Fusarium sarcochroum</name>
    <dbReference type="NCBI Taxonomy" id="1208366"/>
    <lineage>
        <taxon>Eukaryota</taxon>
        <taxon>Fungi</taxon>
        <taxon>Dikarya</taxon>
        <taxon>Ascomycota</taxon>
        <taxon>Pezizomycotina</taxon>
        <taxon>Sordariomycetes</taxon>
        <taxon>Hypocreomycetidae</taxon>
        <taxon>Hypocreales</taxon>
        <taxon>Nectriaceae</taxon>
        <taxon>Fusarium</taxon>
        <taxon>Fusarium lateritium species complex</taxon>
    </lineage>
</organism>
<feature type="chain" id="PRO_5034485027" description="Glycosyltransferase" evidence="2">
    <location>
        <begin position="27"/>
        <end position="611"/>
    </location>
</feature>
<dbReference type="Proteomes" id="UP000622797">
    <property type="component" value="Unassembled WGS sequence"/>
</dbReference>
<dbReference type="OrthoDB" id="407298at2759"/>
<accession>A0A8H4XAH2</accession>
<proteinExistence type="predicted"/>
<reference evidence="3" key="1">
    <citation type="journal article" date="2020" name="BMC Genomics">
        <title>Correction to: Identification and distribution of gene clusters required for synthesis of sphingolipid metabolism inhibitors in diverse species of the filamentous fungus Fusarium.</title>
        <authorList>
            <person name="Kim H.S."/>
            <person name="Lohmar J.M."/>
            <person name="Busman M."/>
            <person name="Brown D.W."/>
            <person name="Naumann T.A."/>
            <person name="Divon H.H."/>
            <person name="Lysoe E."/>
            <person name="Uhlig S."/>
            <person name="Proctor R.H."/>
        </authorList>
    </citation>
    <scope>NUCLEOTIDE SEQUENCE</scope>
    <source>
        <strain evidence="3">NRRL 20472</strain>
    </source>
</reference>
<sequence>MFTRLILLTSLLTAPLAYFLIGETSAQHPPYIQGNNKTVLFITNSEHGLSNVHLATASALLEKYPDIQIHYASFPNAKQRVERISSFSREKAPEASDIVFHELKGLTFAQTIIKEGRSFISPPGWAGIAALTEHIQLWLSPWTSEDHINLVQELDTIIDHVDPAVVVLDVWYRPAIDVTRKKNRQHAFISPNTLVDHFLGIQPLWNRFWKYPAPSSGFAFPVPLRDIPENVYMNLRCIYSFMFTPDLSAKKAFLKEQGLDQPINLFGIHRPDAPWITQNTEGAMVSVEFVPPNVTCAGPILLSGAPAAQQDPELAAWLKRSPTVLISLGTALQYDQSRAVAMAIAIAELLSKSDVQVLWKFNKLGEYSDDFLVPLKPYLGGGRLRASNWLVPDPSSLLETGDIIASVHHGGSSCYHEAIGAGLPQVVLPLWADLYNYAALAETAGVGVWGCKATTPGWTSDCLATALLQLVDGGQVSVSLTRHAKELGDKVKAGDKGRDIAAREIAKLAYLRLEFGKLIKQQSQELSYFMFAQCGSLSYPDATGYPQAMKNREVGTKGYVTAAEKALGNPADKAQDQADCEAINHTYVVLIEHKDRQAHAQQLKPRDMVGG</sequence>
<dbReference type="EMBL" id="JABEXW010000259">
    <property type="protein sequence ID" value="KAF4966991.1"/>
    <property type="molecule type" value="Genomic_DNA"/>
</dbReference>
<dbReference type="GO" id="GO:0008194">
    <property type="term" value="F:UDP-glycosyltransferase activity"/>
    <property type="evidence" value="ECO:0007669"/>
    <property type="project" value="InterPro"/>
</dbReference>
<evidence type="ECO:0000313" key="4">
    <source>
        <dbReference type="Proteomes" id="UP000622797"/>
    </source>
</evidence>
<feature type="signal peptide" evidence="2">
    <location>
        <begin position="1"/>
        <end position="26"/>
    </location>
</feature>
<reference evidence="3" key="2">
    <citation type="submission" date="2020-05" db="EMBL/GenBank/DDBJ databases">
        <authorList>
            <person name="Kim H.-S."/>
            <person name="Proctor R.H."/>
            <person name="Brown D.W."/>
        </authorList>
    </citation>
    <scope>NUCLEOTIDE SEQUENCE</scope>
    <source>
        <strain evidence="3">NRRL 20472</strain>
    </source>
</reference>
<keyword evidence="2" id="KW-0732">Signal</keyword>
<evidence type="ECO:0000256" key="1">
    <source>
        <dbReference type="ARBA" id="ARBA00022679"/>
    </source>
</evidence>
<dbReference type="PANTHER" id="PTHR48050:SF13">
    <property type="entry name" value="STEROL 3-BETA-GLUCOSYLTRANSFERASE UGT80A2"/>
    <property type="match status" value="1"/>
</dbReference>
<dbReference type="InterPro" id="IPR050426">
    <property type="entry name" value="Glycosyltransferase_28"/>
</dbReference>
<dbReference type="Gene3D" id="3.40.50.2000">
    <property type="entry name" value="Glycogen Phosphorylase B"/>
    <property type="match status" value="1"/>
</dbReference>
<evidence type="ECO:0000313" key="3">
    <source>
        <dbReference type="EMBL" id="KAF4966991.1"/>
    </source>
</evidence>
<evidence type="ECO:0000256" key="2">
    <source>
        <dbReference type="SAM" id="SignalP"/>
    </source>
</evidence>
<dbReference type="InterPro" id="IPR002213">
    <property type="entry name" value="UDP_glucos_trans"/>
</dbReference>
<keyword evidence="4" id="KW-1185">Reference proteome</keyword>
<dbReference type="PANTHER" id="PTHR48050">
    <property type="entry name" value="STEROL 3-BETA-GLUCOSYLTRANSFERASE"/>
    <property type="match status" value="1"/>
</dbReference>
<keyword evidence="1" id="KW-0808">Transferase</keyword>
<protein>
    <recommendedName>
        <fullName evidence="5">Glycosyltransferase</fullName>
    </recommendedName>
</protein>
<dbReference type="AlphaFoldDB" id="A0A8H4XAH2"/>
<gene>
    <name evidence="3" type="ORF">FSARC_5399</name>
</gene>
<dbReference type="Pfam" id="PF00201">
    <property type="entry name" value="UDPGT"/>
    <property type="match status" value="1"/>
</dbReference>
<evidence type="ECO:0008006" key="5">
    <source>
        <dbReference type="Google" id="ProtNLM"/>
    </source>
</evidence>
<name>A0A8H4XAH2_9HYPO</name>